<keyword evidence="4 8" id="KW-0819">tRNA processing</keyword>
<keyword evidence="5 8" id="KW-0547">Nucleotide-binding</keyword>
<keyword evidence="6 8" id="KW-0067">ATP-binding</keyword>
<comment type="similarity">
    <text evidence="8">Belongs to the tRNA(Ile)-lysidine synthase family.</text>
</comment>
<dbReference type="InterPro" id="IPR012094">
    <property type="entry name" value="tRNA_Ile_lys_synt"/>
</dbReference>
<dbReference type="SUPFAM" id="SSF56037">
    <property type="entry name" value="PheT/TilS domain"/>
    <property type="match status" value="1"/>
</dbReference>
<dbReference type="NCBIfam" id="TIGR02433">
    <property type="entry name" value="lysidine_TilS_C"/>
    <property type="match status" value="1"/>
</dbReference>
<evidence type="ECO:0000256" key="4">
    <source>
        <dbReference type="ARBA" id="ARBA00022694"/>
    </source>
</evidence>
<dbReference type="Gene3D" id="1.20.59.20">
    <property type="match status" value="1"/>
</dbReference>
<evidence type="ECO:0000256" key="5">
    <source>
        <dbReference type="ARBA" id="ARBA00022741"/>
    </source>
</evidence>
<feature type="domain" description="Lysidine-tRNA(Ile) synthetase C-terminal" evidence="9">
    <location>
        <begin position="374"/>
        <end position="447"/>
    </location>
</feature>
<proteinExistence type="inferred from homology"/>
<comment type="caution">
    <text evidence="10">The sequence shown here is derived from an EMBL/GenBank/DDBJ whole genome shotgun (WGS) entry which is preliminary data.</text>
</comment>
<evidence type="ECO:0000256" key="8">
    <source>
        <dbReference type="HAMAP-Rule" id="MF_01161"/>
    </source>
</evidence>
<dbReference type="InterPro" id="IPR014729">
    <property type="entry name" value="Rossmann-like_a/b/a_fold"/>
</dbReference>
<dbReference type="CDD" id="cd01992">
    <property type="entry name" value="TilS_N"/>
    <property type="match status" value="1"/>
</dbReference>
<dbReference type="Pfam" id="PF11734">
    <property type="entry name" value="TilS_C"/>
    <property type="match status" value="1"/>
</dbReference>
<dbReference type="SUPFAM" id="SSF82829">
    <property type="entry name" value="MesJ substrate recognition domain-like"/>
    <property type="match status" value="1"/>
</dbReference>
<keyword evidence="2 8" id="KW-0963">Cytoplasm</keyword>
<dbReference type="HAMAP" id="MF_01161">
    <property type="entry name" value="tRNA_Ile_lys_synt"/>
    <property type="match status" value="1"/>
</dbReference>
<comment type="subcellular location">
    <subcellularLocation>
        <location evidence="1 8">Cytoplasm</location>
    </subcellularLocation>
</comment>
<dbReference type="Pfam" id="PF09179">
    <property type="entry name" value="TilS"/>
    <property type="match status" value="1"/>
</dbReference>
<evidence type="ECO:0000256" key="6">
    <source>
        <dbReference type="ARBA" id="ARBA00022840"/>
    </source>
</evidence>
<organism evidence="10 11">
    <name type="scientific">Dyella acidiphila</name>
    <dbReference type="NCBI Taxonomy" id="2775866"/>
    <lineage>
        <taxon>Bacteria</taxon>
        <taxon>Pseudomonadati</taxon>
        <taxon>Pseudomonadota</taxon>
        <taxon>Gammaproteobacteria</taxon>
        <taxon>Lysobacterales</taxon>
        <taxon>Rhodanobacteraceae</taxon>
        <taxon>Dyella</taxon>
    </lineage>
</organism>
<evidence type="ECO:0000313" key="11">
    <source>
        <dbReference type="Proteomes" id="UP000651010"/>
    </source>
</evidence>
<evidence type="ECO:0000256" key="3">
    <source>
        <dbReference type="ARBA" id="ARBA00022598"/>
    </source>
</evidence>
<evidence type="ECO:0000313" key="10">
    <source>
        <dbReference type="EMBL" id="MBE1161620.1"/>
    </source>
</evidence>
<keyword evidence="11" id="KW-1185">Reference proteome</keyword>
<dbReference type="NCBIfam" id="TIGR02432">
    <property type="entry name" value="lysidine_TilS_N"/>
    <property type="match status" value="1"/>
</dbReference>
<accession>A0ABR9GC53</accession>
<dbReference type="InterPro" id="IPR012796">
    <property type="entry name" value="Lysidine-tRNA-synth_C"/>
</dbReference>
<sequence length="451" mass="49648">MAGPGQSTCATRGSRQHVTDHAALLDTLRQALYTQPHGTLCVAYSGGPDSTALLHALAQLPAAQARGLRAMHIDHGLHADSARWAAHCRAFCATLGLPCDVHTVKVDRAAGIGLEAAARHARYGAFAAHLHTGERLIFGHHQDDQAETVLMKLLRGAGPEGLGGMRTERPLGHGIVWRPLLALPRQVLRDYVTAHALPCIHDPSNDDRQLARNQLRHEIMPRLQSHWPQAAISIAHSAMLCRKAADTLQQDWLAAYETLRDDSSNSLDARSWLALPAALREPLLAHWLHTQGLTAPTTAQRQQIERQCVAQDGQLPCIQWPGAEVHVWKHRLWALAPRATAEWPGDLRWQGETLMLPGGGRLQLEPAAQLPMTLTVRPRRGGERIKPAGDRYTRELRALFQAGAVPPWQRADCPLIYEGDALIAVGDRWLSERAEVIFGQIGTRPRWIAAT</sequence>
<dbReference type="GO" id="GO:0032267">
    <property type="term" value="F:tRNA(Ile)-lysidine synthase activity"/>
    <property type="evidence" value="ECO:0007669"/>
    <property type="project" value="UniProtKB-EC"/>
</dbReference>
<dbReference type="PANTHER" id="PTHR43033">
    <property type="entry name" value="TRNA(ILE)-LYSIDINE SYNTHASE-RELATED"/>
    <property type="match status" value="1"/>
</dbReference>
<dbReference type="EC" id="6.3.4.19" evidence="8"/>
<evidence type="ECO:0000259" key="9">
    <source>
        <dbReference type="SMART" id="SM00977"/>
    </source>
</evidence>
<dbReference type="SMART" id="SM00977">
    <property type="entry name" value="TilS_C"/>
    <property type="match status" value="1"/>
</dbReference>
<evidence type="ECO:0000256" key="7">
    <source>
        <dbReference type="ARBA" id="ARBA00048539"/>
    </source>
</evidence>
<dbReference type="InterPro" id="IPR011063">
    <property type="entry name" value="TilS/TtcA_N"/>
</dbReference>
<dbReference type="InterPro" id="IPR015262">
    <property type="entry name" value="tRNA_Ile_lys_synt_subst-bd"/>
</dbReference>
<name>A0ABR9GC53_9GAMM</name>
<protein>
    <recommendedName>
        <fullName evidence="8">tRNA(Ile)-lysidine synthase</fullName>
        <ecNumber evidence="8">6.3.4.19</ecNumber>
    </recommendedName>
    <alternativeName>
        <fullName evidence="8">tRNA(Ile)-2-lysyl-cytidine synthase</fullName>
    </alternativeName>
    <alternativeName>
        <fullName evidence="8">tRNA(Ile)-lysidine synthetase</fullName>
    </alternativeName>
</protein>
<gene>
    <name evidence="8 10" type="primary">tilS</name>
    <name evidence="10" type="ORF">IGX34_14650</name>
</gene>
<keyword evidence="3 8" id="KW-0436">Ligase</keyword>
<dbReference type="EMBL" id="JACZZA010000009">
    <property type="protein sequence ID" value="MBE1161620.1"/>
    <property type="molecule type" value="Genomic_DNA"/>
</dbReference>
<reference evidence="10 11" key="1">
    <citation type="submission" date="2020-09" db="EMBL/GenBank/DDBJ databases">
        <title>Dyella sp. 7MK23 isolated from forest soil.</title>
        <authorList>
            <person name="Fu J."/>
        </authorList>
    </citation>
    <scope>NUCLEOTIDE SEQUENCE [LARGE SCALE GENOMIC DNA]</scope>
    <source>
        <strain evidence="10 11">7MK23</strain>
    </source>
</reference>
<comment type="domain">
    <text evidence="8">The N-terminal region contains the highly conserved SGGXDS motif, predicted to be a P-loop motif involved in ATP binding.</text>
</comment>
<dbReference type="Gene3D" id="3.40.50.620">
    <property type="entry name" value="HUPs"/>
    <property type="match status" value="1"/>
</dbReference>
<comment type="function">
    <text evidence="8">Ligates lysine onto the cytidine present at position 34 of the AUA codon-specific tRNA(Ile) that contains the anticodon CAU, in an ATP-dependent manner. Cytidine is converted to lysidine, thus changing the amino acid specificity of the tRNA from methionine to isoleucine.</text>
</comment>
<evidence type="ECO:0000256" key="1">
    <source>
        <dbReference type="ARBA" id="ARBA00004496"/>
    </source>
</evidence>
<comment type="catalytic activity">
    <reaction evidence="7 8">
        <text>cytidine(34) in tRNA(Ile2) + L-lysine + ATP = lysidine(34) in tRNA(Ile2) + AMP + diphosphate + H(+)</text>
        <dbReference type="Rhea" id="RHEA:43744"/>
        <dbReference type="Rhea" id="RHEA-COMP:10625"/>
        <dbReference type="Rhea" id="RHEA-COMP:10670"/>
        <dbReference type="ChEBI" id="CHEBI:15378"/>
        <dbReference type="ChEBI" id="CHEBI:30616"/>
        <dbReference type="ChEBI" id="CHEBI:32551"/>
        <dbReference type="ChEBI" id="CHEBI:33019"/>
        <dbReference type="ChEBI" id="CHEBI:82748"/>
        <dbReference type="ChEBI" id="CHEBI:83665"/>
        <dbReference type="ChEBI" id="CHEBI:456215"/>
        <dbReference type="EC" id="6.3.4.19"/>
    </reaction>
</comment>
<evidence type="ECO:0000256" key="2">
    <source>
        <dbReference type="ARBA" id="ARBA00022490"/>
    </source>
</evidence>
<dbReference type="Proteomes" id="UP000651010">
    <property type="component" value="Unassembled WGS sequence"/>
</dbReference>
<dbReference type="InterPro" id="IPR012795">
    <property type="entry name" value="tRNA_Ile_lys_synt_N"/>
</dbReference>
<feature type="binding site" evidence="8">
    <location>
        <begin position="45"/>
        <end position="50"/>
    </location>
    <ligand>
        <name>ATP</name>
        <dbReference type="ChEBI" id="CHEBI:30616"/>
    </ligand>
</feature>
<dbReference type="PANTHER" id="PTHR43033:SF1">
    <property type="entry name" value="TRNA(ILE)-LYSIDINE SYNTHASE-RELATED"/>
    <property type="match status" value="1"/>
</dbReference>
<dbReference type="Pfam" id="PF01171">
    <property type="entry name" value="ATP_bind_3"/>
    <property type="match status" value="1"/>
</dbReference>
<dbReference type="SUPFAM" id="SSF52402">
    <property type="entry name" value="Adenine nucleotide alpha hydrolases-like"/>
    <property type="match status" value="1"/>
</dbReference>